<accession>A0A7V8NUB0</accession>
<name>A0A7V8NUB0_9BACT</name>
<dbReference type="InterPro" id="IPR036278">
    <property type="entry name" value="Sialidase_sf"/>
</dbReference>
<evidence type="ECO:0000313" key="2">
    <source>
        <dbReference type="Proteomes" id="UP000567293"/>
    </source>
</evidence>
<evidence type="ECO:0000313" key="1">
    <source>
        <dbReference type="EMBL" id="MBA0087596.1"/>
    </source>
</evidence>
<dbReference type="SUPFAM" id="SSF50939">
    <property type="entry name" value="Sialidases"/>
    <property type="match status" value="1"/>
</dbReference>
<proteinExistence type="predicted"/>
<keyword evidence="2" id="KW-1185">Reference proteome</keyword>
<gene>
    <name evidence="1" type="ORF">HRJ53_21635</name>
</gene>
<reference evidence="1" key="1">
    <citation type="submission" date="2020-06" db="EMBL/GenBank/DDBJ databases">
        <title>Legume-microbial interactions unlock mineral nutrients during tropical forest succession.</title>
        <authorList>
            <person name="Epihov D.Z."/>
        </authorList>
    </citation>
    <scope>NUCLEOTIDE SEQUENCE [LARGE SCALE GENOMIC DNA]</scope>
    <source>
        <strain evidence="1">Pan2503</strain>
    </source>
</reference>
<feature type="non-terminal residue" evidence="1">
    <location>
        <position position="1"/>
    </location>
</feature>
<dbReference type="Proteomes" id="UP000567293">
    <property type="component" value="Unassembled WGS sequence"/>
</dbReference>
<organism evidence="1 2">
    <name type="scientific">Candidatus Acidiferrum panamense</name>
    <dbReference type="NCBI Taxonomy" id="2741543"/>
    <lineage>
        <taxon>Bacteria</taxon>
        <taxon>Pseudomonadati</taxon>
        <taxon>Acidobacteriota</taxon>
        <taxon>Terriglobia</taxon>
        <taxon>Candidatus Acidiferrales</taxon>
        <taxon>Candidatus Acidiferrum</taxon>
    </lineage>
</organism>
<dbReference type="GO" id="GO:0010411">
    <property type="term" value="P:xyloglucan metabolic process"/>
    <property type="evidence" value="ECO:0007669"/>
    <property type="project" value="TreeGrafter"/>
</dbReference>
<dbReference type="GO" id="GO:0016787">
    <property type="term" value="F:hydrolase activity"/>
    <property type="evidence" value="ECO:0007669"/>
    <property type="project" value="UniProtKB-KW"/>
</dbReference>
<dbReference type="AlphaFoldDB" id="A0A7V8NUB0"/>
<dbReference type="SUPFAM" id="SSF110296">
    <property type="entry name" value="Oligoxyloglucan reducing end-specific cellobiohydrolase"/>
    <property type="match status" value="1"/>
</dbReference>
<dbReference type="CDD" id="cd15482">
    <property type="entry name" value="Sialidase_non-viral"/>
    <property type="match status" value="1"/>
</dbReference>
<dbReference type="PANTHER" id="PTHR43739">
    <property type="entry name" value="XYLOGLUCANASE (EUROFUNG)"/>
    <property type="match status" value="1"/>
</dbReference>
<keyword evidence="1" id="KW-0378">Hydrolase</keyword>
<sequence>RLAAAIGDGYGPNEQRGVFRSTDGGKNWKRVLFKDNTTGAVDLCFEPGNPKVVFATLWHVIWKPDVRDQPFEPGSGLYKSKDGGVTWTQITGNGLPTENWGRSGVAVAPGTRGQRVYLIIEAKEKKGGLFRSDDGGATWRKITEDPRIETSGYMGEIFVDPRNPDVVYVPLQNFYRSTDGGKSFTAIKGAPGGDDYHTMWIDPSNPQRMILGTDQGATISMNGGETWSPWYNQPTGEFYRVSTDHRFPYWVYGPQQDSGTAAIASRGNNGQITARDWYPVGPGESGYTIADPLDADVVYNAGPAGSVVRLSKTTGQVRDISPAPIPQGSKYRFNWTIPMVFSPQDPHLLYLGTQFLMKTSNGGASWDEISPDLTRIRAEEQDTKKRRGTILTIAPSPVKEGVLWVGTDDGNIQITMDSGKTWKNVTPAAITEWSTVGIIEASHFDTGTAYAAVNRNSLDDFRPHIFRTRNYGESWQEIVSGIDEKDFARTVREDPVRKALLYAGTEKGVYVSFDDGDRWQTLRLNMPVVSVHDLAIEQDDLVAATYGRSFWILDDITPLRQLNPSLASGGVHLFLPRTATRVRRDENQDTPLPPEVPTGKNPPDGAIIDYYLPPNPSGEVQVGIRDEAGNLVHSYSSAPLPKEEGEVPFVAGYWLAHPLPLAQSPGMHRFVWNLRYSNPSALHVQSPYNYPIAAIVGSTPLPPEGPLVLPGKYEVQLQAGGQTLRQSLEVKQDPRVHTARNELQSALDLQLKISAVLTRNYEAYQQVKQLRAQLGELAKRPKEDPLAVSAKALEEKLRALEGEATPILKTPKGVSLMAVNDSLTALMALVDGADFAPSEESFGSFHRVCQGWKEQLAAWQELKSKDVEALNGLLAKNNLRLVSTMPAVTADTSCGN</sequence>
<dbReference type="EMBL" id="JACDQQ010002081">
    <property type="protein sequence ID" value="MBA0087596.1"/>
    <property type="molecule type" value="Genomic_DNA"/>
</dbReference>
<comment type="caution">
    <text evidence="1">The sequence shown here is derived from an EMBL/GenBank/DDBJ whole genome shotgun (WGS) entry which is preliminary data.</text>
</comment>
<dbReference type="Gene3D" id="2.130.10.10">
    <property type="entry name" value="YVTN repeat-like/Quinoprotein amine dehydrogenase"/>
    <property type="match status" value="4"/>
</dbReference>
<dbReference type="InterPro" id="IPR052025">
    <property type="entry name" value="Xyloglucanase_GH74"/>
</dbReference>
<protein>
    <submittedName>
        <fullName evidence="1">Glycoside hydrolase</fullName>
    </submittedName>
</protein>
<dbReference type="InterPro" id="IPR015943">
    <property type="entry name" value="WD40/YVTN_repeat-like_dom_sf"/>
</dbReference>
<dbReference type="PANTHER" id="PTHR43739:SF5">
    <property type="entry name" value="EXO-ALPHA-SIALIDASE"/>
    <property type="match status" value="1"/>
</dbReference>